<dbReference type="PIRSF" id="PIRSF034834">
    <property type="entry name" value="PduT"/>
    <property type="match status" value="1"/>
</dbReference>
<dbReference type="InterPro" id="IPR037233">
    <property type="entry name" value="CcmK-like_sf"/>
</dbReference>
<sequence length="176" mass="19985">MNKSFILIEFNQISKSYEILNNILLNYPVKIFLSKNICPGRILFILEGFDSDLISINIFCKDNHVNSDLVLNISKDIIKIINKNPSFKNFSSLFVLESKNSITAIKAADICNKYSNINLLKIQINLGLFGKGLFFAQGELSSTKQCSKLISKFFNENDIINTSIIERPTQELLKII</sequence>
<evidence type="ECO:0000313" key="2">
    <source>
        <dbReference type="Proteomes" id="UP000254777"/>
    </source>
</evidence>
<evidence type="ECO:0000313" key="1">
    <source>
        <dbReference type="EMBL" id="SUB75549.1"/>
    </source>
</evidence>
<dbReference type="RefSeq" id="WP_115312122.1">
    <property type="nucleotide sequence ID" value="NZ_UGTH01000001.1"/>
</dbReference>
<gene>
    <name evidence="1" type="ORF">NCTC11088_01347</name>
</gene>
<dbReference type="Proteomes" id="UP000254777">
    <property type="component" value="Unassembled WGS sequence"/>
</dbReference>
<dbReference type="InterPro" id="IPR011238">
    <property type="entry name" value="Micro_shell_prot_PduT"/>
</dbReference>
<dbReference type="AlphaFoldDB" id="A0A379DCE8"/>
<protein>
    <submittedName>
        <fullName evidence="1">PduT-like ethanolamine utilization protein</fullName>
    </submittedName>
</protein>
<dbReference type="Gene3D" id="3.30.70.1710">
    <property type="match status" value="1"/>
</dbReference>
<accession>A0A379DCE8</accession>
<name>A0A379DCE8_9FIRM</name>
<proteinExistence type="predicted"/>
<dbReference type="EMBL" id="UGTH01000001">
    <property type="protein sequence ID" value="SUB75549.1"/>
    <property type="molecule type" value="Genomic_DNA"/>
</dbReference>
<organism evidence="1 2">
    <name type="scientific">Peptoniphilus indolicus</name>
    <dbReference type="NCBI Taxonomy" id="33030"/>
    <lineage>
        <taxon>Bacteria</taxon>
        <taxon>Bacillati</taxon>
        <taxon>Bacillota</taxon>
        <taxon>Tissierellia</taxon>
        <taxon>Tissierellales</taxon>
        <taxon>Peptoniphilaceae</taxon>
        <taxon>Peptoniphilus</taxon>
    </lineage>
</organism>
<reference evidence="1 2" key="1">
    <citation type="submission" date="2018-06" db="EMBL/GenBank/DDBJ databases">
        <authorList>
            <consortium name="Pathogen Informatics"/>
            <person name="Doyle S."/>
        </authorList>
    </citation>
    <scope>NUCLEOTIDE SEQUENCE [LARGE SCALE GENOMIC DNA]</scope>
    <source>
        <strain evidence="1 2">NCTC11088</strain>
    </source>
</reference>
<dbReference type="SUPFAM" id="SSF143414">
    <property type="entry name" value="CcmK-like"/>
    <property type="match status" value="1"/>
</dbReference>